<dbReference type="AlphaFoldDB" id="A0A7R9E707"/>
<keyword evidence="1" id="KW-0732">Signal</keyword>
<accession>A0A7R9E707</accession>
<protein>
    <recommendedName>
        <fullName evidence="3">Secreted protein</fullName>
    </recommendedName>
</protein>
<gene>
    <name evidence="2" type="ORF">TMSB3V08_LOCUS4476</name>
</gene>
<organism evidence="2">
    <name type="scientific">Timema monikensis</name>
    <dbReference type="NCBI Taxonomy" id="170555"/>
    <lineage>
        <taxon>Eukaryota</taxon>
        <taxon>Metazoa</taxon>
        <taxon>Ecdysozoa</taxon>
        <taxon>Arthropoda</taxon>
        <taxon>Hexapoda</taxon>
        <taxon>Insecta</taxon>
        <taxon>Pterygota</taxon>
        <taxon>Neoptera</taxon>
        <taxon>Polyneoptera</taxon>
        <taxon>Phasmatodea</taxon>
        <taxon>Timematodea</taxon>
        <taxon>Timematoidea</taxon>
        <taxon>Timematidae</taxon>
        <taxon>Timema</taxon>
    </lineage>
</organism>
<name>A0A7R9E707_9NEOP</name>
<evidence type="ECO:0000313" key="2">
    <source>
        <dbReference type="EMBL" id="CAD7427644.1"/>
    </source>
</evidence>
<reference evidence="2" key="1">
    <citation type="submission" date="2020-11" db="EMBL/GenBank/DDBJ databases">
        <authorList>
            <person name="Tran Van P."/>
        </authorList>
    </citation>
    <scope>NUCLEOTIDE SEQUENCE</scope>
</reference>
<evidence type="ECO:0000256" key="1">
    <source>
        <dbReference type="SAM" id="SignalP"/>
    </source>
</evidence>
<sequence>MRPEACFALVVLFVNSSLARRRGNNGGAVDRDYRDPITITCDFEATPALQLKAFRQKGEKVEVSHYRVICQPLPSQAQHHLCHREDAGGYQVRWMA</sequence>
<evidence type="ECO:0008006" key="3">
    <source>
        <dbReference type="Google" id="ProtNLM"/>
    </source>
</evidence>
<feature type="chain" id="PRO_5031057713" description="Secreted protein" evidence="1">
    <location>
        <begin position="20"/>
        <end position="96"/>
    </location>
</feature>
<feature type="signal peptide" evidence="1">
    <location>
        <begin position="1"/>
        <end position="19"/>
    </location>
</feature>
<dbReference type="EMBL" id="OB793510">
    <property type="protein sequence ID" value="CAD7427644.1"/>
    <property type="molecule type" value="Genomic_DNA"/>
</dbReference>
<proteinExistence type="predicted"/>